<sequence length="690" mass="77716">MNLLDTIIGLIFLIILSNILSHFIRQIPVSLIQIALGLVAALFFHVEIDLHTEWFLLLFVAPLIYSDAWRFPKKELWELRGPIFGNAILLVFITTIVGGYLITWMIPQVPLVVGFAIAAILSPTDPVAVQSIAKQTALPKRILHVVSGESLINDASGLVGFNVAVVAATVGTFSLFEAAGEFFYESIMGAIVGLVVGYLINWLTDLLVNRGNKDIVFQVAMQLASPFLIYMIAESVHASGVIAVVTGAIIANLRSKNDLNFADELLVLGWNTWSVFAYFLNGFLFLILGIELPVALPLHGESGPISVGMMVLFAFGTWIILFLIRFIWLYLNQWFYQRRNDENKPVSLRVILISTLSGVRGAITMAGVMSVPLVTNAGVPFPQRRLMLFIAAVVIIISLVVAIIFLPLVAGYKVSLANDVDAGETNKQNPRIAQHMTEDRAQIYALQSAMREIENQRYEANQVQVYELITRYQAQIRRIQLENLHSDRLSAMLKAEYDVRELTLKTERRVLRQLFNEHKIASLVYQSESRRLDRIENNLQDLISKEQSWSKASLRRAIVYIFRNIRVWLSDEDSNQLRAQYQLARKVTAEAVIETLNLFLNNREHQLTRFEQQAAYSILISYQLRLEDDDADTDSIEVLAATTDLELAGLNAQRAAVQDLYDAHFIDYQTSLKIRQTINFAEAALLADEE</sequence>
<reference evidence="14" key="1">
    <citation type="journal article" date="2014" name="Genome Announc.">
        <title>Draft genome sequence of Weissella oryzae SG25T, isolated from fermented rice grains.</title>
        <authorList>
            <person name="Tanizawa Y."/>
            <person name="Fujisawa T."/>
            <person name="Mochizuki T."/>
            <person name="Kaminuma E."/>
            <person name="Suzuki Y."/>
            <person name="Nakamura Y."/>
            <person name="Tohno M."/>
        </authorList>
    </citation>
    <scope>NUCLEOTIDE SEQUENCE [LARGE SCALE GENOMIC DNA]</scope>
    <source>
        <strain evidence="14">DSM 25784 / JCM 18191 / LMG 30913 / SG25</strain>
    </source>
</reference>
<comment type="function">
    <text evidence="10">Na(+)/H(+) antiporter that extrudes sodium in exchange for external protons.</text>
</comment>
<dbReference type="GO" id="GO:0005886">
    <property type="term" value="C:plasma membrane"/>
    <property type="evidence" value="ECO:0007669"/>
    <property type="project" value="UniProtKB-SubCell"/>
</dbReference>
<keyword evidence="10" id="KW-0050">Antiport</keyword>
<dbReference type="GO" id="GO:0051453">
    <property type="term" value="P:regulation of intracellular pH"/>
    <property type="evidence" value="ECO:0007669"/>
    <property type="project" value="TreeGrafter"/>
</dbReference>
<evidence type="ECO:0000256" key="8">
    <source>
        <dbReference type="ARBA" id="ARBA00023136"/>
    </source>
</evidence>
<name>A0A069CW43_WEIOS</name>
<keyword evidence="11" id="KW-0175">Coiled coil</keyword>
<comment type="subcellular location">
    <subcellularLocation>
        <location evidence="1 10">Cell membrane</location>
        <topology evidence="1 10">Multi-pass membrane protein</topology>
    </subcellularLocation>
</comment>
<dbReference type="PANTHER" id="PTHR10110:SF86">
    <property type="entry name" value="SODIUM_HYDROGEN EXCHANGER 7"/>
    <property type="match status" value="1"/>
</dbReference>
<accession>A0A069CW43</accession>
<dbReference type="RefSeq" id="WP_027699417.1">
    <property type="nucleotide sequence ID" value="NZ_DF820493.1"/>
</dbReference>
<keyword evidence="4" id="KW-0812">Transmembrane</keyword>
<feature type="domain" description="Cation/H+ exchanger transmembrane" evidence="12">
    <location>
        <begin position="12"/>
        <end position="405"/>
    </location>
</feature>
<dbReference type="Proteomes" id="UP000030643">
    <property type="component" value="Unassembled WGS sequence"/>
</dbReference>
<proteinExistence type="inferred from homology"/>
<dbReference type="InterPro" id="IPR004705">
    <property type="entry name" value="Cation/H_exchanger_CPA1_bac"/>
</dbReference>
<dbReference type="EMBL" id="DF820493">
    <property type="protein sequence ID" value="GAK31443.1"/>
    <property type="molecule type" value="Genomic_DNA"/>
</dbReference>
<comment type="similarity">
    <text evidence="10">Belongs to the monovalent cation:proton antiporter 1 (CPA1) transporter (TC 2.A.36) family.</text>
</comment>
<evidence type="ECO:0000313" key="13">
    <source>
        <dbReference type="EMBL" id="GAK31443.1"/>
    </source>
</evidence>
<dbReference type="GO" id="GO:0098719">
    <property type="term" value="P:sodium ion import across plasma membrane"/>
    <property type="evidence" value="ECO:0007669"/>
    <property type="project" value="TreeGrafter"/>
</dbReference>
<dbReference type="PANTHER" id="PTHR10110">
    <property type="entry name" value="SODIUM/HYDROGEN EXCHANGER"/>
    <property type="match status" value="1"/>
</dbReference>
<dbReference type="OrthoDB" id="9809206at2"/>
<keyword evidence="5" id="KW-1133">Transmembrane helix</keyword>
<feature type="coiled-coil region" evidence="11">
    <location>
        <begin position="525"/>
        <end position="552"/>
    </location>
</feature>
<keyword evidence="6 10" id="KW-0915">Sodium</keyword>
<dbReference type="Pfam" id="PF00999">
    <property type="entry name" value="Na_H_Exchanger"/>
    <property type="match status" value="1"/>
</dbReference>
<dbReference type="InterPro" id="IPR018422">
    <property type="entry name" value="Cation/H_exchanger_CPA1"/>
</dbReference>
<evidence type="ECO:0000313" key="14">
    <source>
        <dbReference type="Proteomes" id="UP000030643"/>
    </source>
</evidence>
<dbReference type="GO" id="GO:0015386">
    <property type="term" value="F:potassium:proton antiporter activity"/>
    <property type="evidence" value="ECO:0007669"/>
    <property type="project" value="TreeGrafter"/>
</dbReference>
<evidence type="ECO:0000256" key="4">
    <source>
        <dbReference type="ARBA" id="ARBA00022692"/>
    </source>
</evidence>
<evidence type="ECO:0000256" key="10">
    <source>
        <dbReference type="RuleBase" id="RU366002"/>
    </source>
</evidence>
<evidence type="ECO:0000259" key="12">
    <source>
        <dbReference type="Pfam" id="PF00999"/>
    </source>
</evidence>
<evidence type="ECO:0000256" key="11">
    <source>
        <dbReference type="SAM" id="Coils"/>
    </source>
</evidence>
<dbReference type="AlphaFoldDB" id="A0A069CW43"/>
<keyword evidence="8" id="KW-0472">Membrane</keyword>
<dbReference type="GO" id="GO:0015385">
    <property type="term" value="F:sodium:proton antiporter activity"/>
    <property type="evidence" value="ECO:0007669"/>
    <property type="project" value="InterPro"/>
</dbReference>
<evidence type="ECO:0000256" key="1">
    <source>
        <dbReference type="ARBA" id="ARBA00004651"/>
    </source>
</evidence>
<evidence type="ECO:0000256" key="2">
    <source>
        <dbReference type="ARBA" id="ARBA00022448"/>
    </source>
</evidence>
<gene>
    <name evidence="13" type="primary">nhaP</name>
    <name evidence="13" type="ORF">WOSG25_100090</name>
</gene>
<protein>
    <submittedName>
        <fullName evidence="13">Na(+)/H(+) antiporter</fullName>
    </submittedName>
</protein>
<dbReference type="eggNOG" id="COG0025">
    <property type="taxonomic scope" value="Bacteria"/>
</dbReference>
<keyword evidence="3 10" id="KW-1003">Cell membrane</keyword>
<dbReference type="InterPro" id="IPR006153">
    <property type="entry name" value="Cation/H_exchanger_TM"/>
</dbReference>
<keyword evidence="9 10" id="KW-0739">Sodium transport</keyword>
<keyword evidence="2 10" id="KW-0813">Transport</keyword>
<dbReference type="NCBIfam" id="TIGR00831">
    <property type="entry name" value="a_cpa1"/>
    <property type="match status" value="1"/>
</dbReference>
<organism evidence="13 14">
    <name type="scientific">Weissella oryzae (strain DSM 25784 / JCM 18191 / LMG 30913 / SG25)</name>
    <dbReference type="NCBI Taxonomy" id="1329250"/>
    <lineage>
        <taxon>Bacteria</taxon>
        <taxon>Bacillati</taxon>
        <taxon>Bacillota</taxon>
        <taxon>Bacilli</taxon>
        <taxon>Lactobacillales</taxon>
        <taxon>Lactobacillaceae</taxon>
        <taxon>Weissella</taxon>
    </lineage>
</organism>
<dbReference type="STRING" id="1329250.WOSG25_100090"/>
<evidence type="ECO:0000256" key="3">
    <source>
        <dbReference type="ARBA" id="ARBA00022475"/>
    </source>
</evidence>
<dbReference type="Gene3D" id="6.10.140.1330">
    <property type="match status" value="1"/>
</dbReference>
<keyword evidence="14" id="KW-1185">Reference proteome</keyword>
<evidence type="ECO:0000256" key="5">
    <source>
        <dbReference type="ARBA" id="ARBA00022989"/>
    </source>
</evidence>
<evidence type="ECO:0000256" key="9">
    <source>
        <dbReference type="ARBA" id="ARBA00023201"/>
    </source>
</evidence>
<evidence type="ECO:0000256" key="6">
    <source>
        <dbReference type="ARBA" id="ARBA00023053"/>
    </source>
</evidence>
<evidence type="ECO:0000256" key="7">
    <source>
        <dbReference type="ARBA" id="ARBA00023065"/>
    </source>
</evidence>
<keyword evidence="7 10" id="KW-0406">Ion transport</keyword>